<name>A0AAV9XBK5_9PEZI</name>
<dbReference type="EMBL" id="JAVHJO010000006">
    <property type="protein sequence ID" value="KAK6539469.1"/>
    <property type="molecule type" value="Genomic_DNA"/>
</dbReference>
<proteinExistence type="predicted"/>
<feature type="region of interest" description="Disordered" evidence="1">
    <location>
        <begin position="14"/>
        <end position="34"/>
    </location>
</feature>
<evidence type="ECO:0000313" key="2">
    <source>
        <dbReference type="EMBL" id="KAK6539469.1"/>
    </source>
</evidence>
<keyword evidence="3" id="KW-1185">Reference proteome</keyword>
<dbReference type="Proteomes" id="UP001365542">
    <property type="component" value="Unassembled WGS sequence"/>
</dbReference>
<gene>
    <name evidence="2" type="ORF">TWF694_009692</name>
</gene>
<dbReference type="AlphaFoldDB" id="A0AAV9XBK5"/>
<comment type="caution">
    <text evidence="2">The sequence shown here is derived from an EMBL/GenBank/DDBJ whole genome shotgun (WGS) entry which is preliminary data.</text>
</comment>
<accession>A0AAV9XBK5</accession>
<evidence type="ECO:0000256" key="1">
    <source>
        <dbReference type="SAM" id="MobiDB-lite"/>
    </source>
</evidence>
<organism evidence="2 3">
    <name type="scientific">Orbilia ellipsospora</name>
    <dbReference type="NCBI Taxonomy" id="2528407"/>
    <lineage>
        <taxon>Eukaryota</taxon>
        <taxon>Fungi</taxon>
        <taxon>Dikarya</taxon>
        <taxon>Ascomycota</taxon>
        <taxon>Pezizomycotina</taxon>
        <taxon>Orbiliomycetes</taxon>
        <taxon>Orbiliales</taxon>
        <taxon>Orbiliaceae</taxon>
        <taxon>Orbilia</taxon>
    </lineage>
</organism>
<reference evidence="2 3" key="1">
    <citation type="submission" date="2019-10" db="EMBL/GenBank/DDBJ databases">
        <authorList>
            <person name="Palmer J.M."/>
        </authorList>
    </citation>
    <scope>NUCLEOTIDE SEQUENCE [LARGE SCALE GENOMIC DNA]</scope>
    <source>
        <strain evidence="2 3">TWF694</strain>
    </source>
</reference>
<sequence length="349" mass="40037">MLVKMSTASVLNHPIGLHHHPHHHRKQGNSPTGSMSALPVEMILDILANATSFKNLKTLLKYSVNNDRVMQVFMLNKDLIYTSIAKRQFTPLEDALAAASMATLHAPADDLDELDDPTAPLTLLSEREGNNKSLRVRDKGPLNLEERIQKLLINDFVVSELESLYEERVHESGYKLSSSESMTFRQSLYRIWAFTAGVPRFAKRCVFDPEEVKKQYWEVRFLARYSAKDICEIGKVYSFLVGLVIECCRRCRHQEFFEPESCRNGSDEEYLSDVIGYHISKGPDAVYELYKLASSENNPSKISRRLAWGAVGYQRFLIGDLEYVWYNKYNGLNFRQKSFRQSSRDAICS</sequence>
<evidence type="ECO:0000313" key="3">
    <source>
        <dbReference type="Proteomes" id="UP001365542"/>
    </source>
</evidence>
<evidence type="ECO:0008006" key="4">
    <source>
        <dbReference type="Google" id="ProtNLM"/>
    </source>
</evidence>
<feature type="compositionally biased region" description="Basic residues" evidence="1">
    <location>
        <begin position="16"/>
        <end position="27"/>
    </location>
</feature>
<protein>
    <recommendedName>
        <fullName evidence="4">F-box domain-containing protein</fullName>
    </recommendedName>
</protein>